<evidence type="ECO:0000259" key="1">
    <source>
        <dbReference type="Pfam" id="PF25275"/>
    </source>
</evidence>
<dbReference type="EMBL" id="JACOOH010000002">
    <property type="protein sequence ID" value="MBC5620401.1"/>
    <property type="molecule type" value="Genomic_DNA"/>
</dbReference>
<evidence type="ECO:0000313" key="3">
    <source>
        <dbReference type="Proteomes" id="UP000646484"/>
    </source>
</evidence>
<accession>A0ABR7CXJ1</accession>
<dbReference type="Proteomes" id="UP000646484">
    <property type="component" value="Unassembled WGS sequence"/>
</dbReference>
<organism evidence="2 3">
    <name type="scientific">Butyricimonas hominis</name>
    <dbReference type="NCBI Taxonomy" id="2763032"/>
    <lineage>
        <taxon>Bacteria</taxon>
        <taxon>Pseudomonadati</taxon>
        <taxon>Bacteroidota</taxon>
        <taxon>Bacteroidia</taxon>
        <taxon>Bacteroidales</taxon>
        <taxon>Odoribacteraceae</taxon>
        <taxon>Butyricimonas</taxon>
    </lineage>
</organism>
<protein>
    <recommendedName>
        <fullName evidence="1">Golvesin/Xly CBD-like domain-containing protein</fullName>
    </recommendedName>
</protein>
<proteinExistence type="predicted"/>
<comment type="caution">
    <text evidence="2">The sequence shown here is derived from an EMBL/GenBank/DDBJ whole genome shotgun (WGS) entry which is preliminary data.</text>
</comment>
<reference evidence="2 3" key="1">
    <citation type="submission" date="2020-08" db="EMBL/GenBank/DDBJ databases">
        <title>Genome public.</title>
        <authorList>
            <person name="Liu C."/>
            <person name="Sun Q."/>
        </authorList>
    </citation>
    <scope>NUCLEOTIDE SEQUENCE [LARGE SCALE GENOMIC DNA]</scope>
    <source>
        <strain evidence="2 3">NSJ-56</strain>
    </source>
</reference>
<gene>
    <name evidence="2" type="ORF">H8S64_04760</name>
</gene>
<sequence length="573" mass="65970">MKFVDLSWYEKEQPCYRLIETPLPFRTEFNEGRLISGQMEPGVVFLPEKEFDMKLMTVLNMPIEEPEPDLAFLGEGVALPERTPWAAGHMSMLFGSADNLFDNHECSHPILQLGFDRERTGFNLWNIHTLFASPRLSVYSEKYPYVGVLIDKLYSERKFILGHVGMYVPPEDARKINAYAREHSLEEAFLERGFPRVLLAGMMLSNVRDLVNYLGLEVSVDSLFRALDDIYHTRSGVIHFDELSRVLGERVGGDLERVFEKWIGVRHDQYFKVADMNSYFYPDDKVYGPGWIEIEAKVMNCGKEGGFVYMDMSEKGEKKYYSCYVEPGKAKAFYMARRVERAYDLYGNFNSGMSINRPVDFEFVHGERSKPAGLAETPGRWVDTDIAAFLPAPNVTVVDDTDEGFSFDDRANQTILQKWFGVSREEVFGLVGRQELRYWTPVIRNNYEGDSLRRAYFKSFGKGDCSATWTARLKEKGKYRVMVKTNLEKISYGEMGLDYSDFTLAYTIKHGDQEEKIDFNMGEGVENRTIDDWMVLGEFDFPAGEVSVILSDKDERGRKDIVIMADAVKWVRM</sequence>
<evidence type="ECO:0000313" key="2">
    <source>
        <dbReference type="EMBL" id="MBC5620401.1"/>
    </source>
</evidence>
<feature type="domain" description="Golvesin/Xly CBD-like" evidence="1">
    <location>
        <begin position="456"/>
        <end position="571"/>
    </location>
</feature>
<dbReference type="RefSeq" id="WP_186975189.1">
    <property type="nucleotide sequence ID" value="NZ_JACOOH010000002.1"/>
</dbReference>
<name>A0ABR7CXJ1_9BACT</name>
<dbReference type="Pfam" id="PF25275">
    <property type="entry name" value="Golvesin_C"/>
    <property type="match status" value="1"/>
</dbReference>
<keyword evidence="3" id="KW-1185">Reference proteome</keyword>
<dbReference type="InterPro" id="IPR033803">
    <property type="entry name" value="CBD-like_Golvesin-Xly"/>
</dbReference>